<keyword evidence="2" id="KW-1277">Toxin-antitoxin system</keyword>
<dbReference type="Proteomes" id="UP000603545">
    <property type="component" value="Unassembled WGS sequence"/>
</dbReference>
<dbReference type="SUPFAM" id="SSF54786">
    <property type="entry name" value="YcfA/nrd intein domain"/>
    <property type="match status" value="1"/>
</dbReference>
<evidence type="ECO:0000256" key="7">
    <source>
        <dbReference type="ARBA" id="ARBA00023016"/>
    </source>
</evidence>
<dbReference type="InterPro" id="IPR012933">
    <property type="entry name" value="HicA_mRNA_interferase"/>
</dbReference>
<evidence type="ECO:0000256" key="3">
    <source>
        <dbReference type="ARBA" id="ARBA00022722"/>
    </source>
</evidence>
<reference evidence="8 9" key="1">
    <citation type="submission" date="2020-08" db="EMBL/GenBank/DDBJ databases">
        <title>Bridging the membrane lipid divide: bacteria of the FCB group superphylum have the potential to synthesize archaeal ether lipids.</title>
        <authorList>
            <person name="Villanueva L."/>
            <person name="Von Meijenfeldt F.A.B."/>
            <person name="Westbye A.B."/>
            <person name="Yadav S."/>
            <person name="Hopmans E.C."/>
            <person name="Dutilh B.E."/>
            <person name="Sinninghe Damste J.S."/>
        </authorList>
    </citation>
    <scope>NUCLEOTIDE SEQUENCE [LARGE SCALE GENOMIC DNA]</scope>
    <source>
        <strain evidence="8">NIOZ-UU82</strain>
    </source>
</reference>
<dbReference type="GO" id="GO:0016787">
    <property type="term" value="F:hydrolase activity"/>
    <property type="evidence" value="ECO:0007669"/>
    <property type="project" value="UniProtKB-KW"/>
</dbReference>
<accession>A0A8J6N5S7</accession>
<comment type="caution">
    <text evidence="8">The sequence shown here is derived from an EMBL/GenBank/DDBJ whole genome shotgun (WGS) entry which is preliminary data.</text>
</comment>
<keyword evidence="6" id="KW-0694">RNA-binding</keyword>
<dbReference type="GO" id="GO:0004519">
    <property type="term" value="F:endonuclease activity"/>
    <property type="evidence" value="ECO:0007669"/>
    <property type="project" value="UniProtKB-KW"/>
</dbReference>
<evidence type="ECO:0000256" key="1">
    <source>
        <dbReference type="ARBA" id="ARBA00006620"/>
    </source>
</evidence>
<comment type="similarity">
    <text evidence="1">Belongs to the HicA mRNA interferase family.</text>
</comment>
<protein>
    <submittedName>
        <fullName evidence="8">Type II toxin-antitoxin system HicA family toxin</fullName>
    </submittedName>
</protein>
<evidence type="ECO:0000256" key="6">
    <source>
        <dbReference type="ARBA" id="ARBA00022884"/>
    </source>
</evidence>
<evidence type="ECO:0000313" key="9">
    <source>
        <dbReference type="Proteomes" id="UP000603545"/>
    </source>
</evidence>
<evidence type="ECO:0000313" key="8">
    <source>
        <dbReference type="EMBL" id="MBC8199218.1"/>
    </source>
</evidence>
<keyword evidence="3" id="KW-0540">Nuclease</keyword>
<dbReference type="Pfam" id="PF07927">
    <property type="entry name" value="HicA_toxin"/>
    <property type="match status" value="1"/>
</dbReference>
<dbReference type="EMBL" id="JACNLL010000041">
    <property type="protein sequence ID" value="MBC8199218.1"/>
    <property type="molecule type" value="Genomic_DNA"/>
</dbReference>
<dbReference type="Gene3D" id="3.30.920.30">
    <property type="entry name" value="Hypothetical protein"/>
    <property type="match status" value="1"/>
</dbReference>
<gene>
    <name evidence="8" type="ORF">H8E80_04120</name>
</gene>
<dbReference type="InterPro" id="IPR038570">
    <property type="entry name" value="HicA_sf"/>
</dbReference>
<keyword evidence="7" id="KW-0346">Stress response</keyword>
<keyword evidence="5" id="KW-0378">Hydrolase</keyword>
<proteinExistence type="inferred from homology"/>
<sequence length="69" mass="7880">MPISRKDFIKKFRSLGFSGPYSGGRHQFMMKGELKIRVPNPHKVGDITDSLLHEILRQAGLSRAEWNKA</sequence>
<keyword evidence="4" id="KW-0255">Endonuclease</keyword>
<evidence type="ECO:0000256" key="4">
    <source>
        <dbReference type="ARBA" id="ARBA00022759"/>
    </source>
</evidence>
<evidence type="ECO:0000256" key="5">
    <source>
        <dbReference type="ARBA" id="ARBA00022801"/>
    </source>
</evidence>
<dbReference type="GO" id="GO:0003729">
    <property type="term" value="F:mRNA binding"/>
    <property type="evidence" value="ECO:0007669"/>
    <property type="project" value="InterPro"/>
</dbReference>
<evidence type="ECO:0000256" key="2">
    <source>
        <dbReference type="ARBA" id="ARBA00022649"/>
    </source>
</evidence>
<dbReference type="AlphaFoldDB" id="A0A8J6N5S7"/>
<organism evidence="8 9">
    <name type="scientific">Candidatus Desulfaltia bathyphila</name>
    <dbReference type="NCBI Taxonomy" id="2841697"/>
    <lineage>
        <taxon>Bacteria</taxon>
        <taxon>Pseudomonadati</taxon>
        <taxon>Thermodesulfobacteriota</taxon>
        <taxon>Desulfobacteria</taxon>
        <taxon>Desulfobacterales</taxon>
        <taxon>Desulfobacterales incertae sedis</taxon>
        <taxon>Candidatus Desulfaltia</taxon>
    </lineage>
</organism>
<name>A0A8J6N5S7_9BACT</name>